<dbReference type="GO" id="GO:0003677">
    <property type="term" value="F:DNA binding"/>
    <property type="evidence" value="ECO:0007669"/>
    <property type="project" value="UniProtKB-KW"/>
</dbReference>
<proteinExistence type="predicted"/>
<evidence type="ECO:0000256" key="7">
    <source>
        <dbReference type="ARBA" id="ARBA00022759"/>
    </source>
</evidence>
<dbReference type="Gene3D" id="3.10.10.10">
    <property type="entry name" value="HIV Type 1 Reverse Transcriptase, subunit A, domain 1"/>
    <property type="match status" value="1"/>
</dbReference>
<dbReference type="InterPro" id="IPR041577">
    <property type="entry name" value="RT_RNaseH_2"/>
</dbReference>
<keyword evidence="10" id="KW-0863">Zinc-finger</keyword>
<dbReference type="InterPro" id="IPR050951">
    <property type="entry name" value="Retrovirus_Pol_polyprotein"/>
</dbReference>
<dbReference type="Gene3D" id="3.30.70.270">
    <property type="match status" value="2"/>
</dbReference>
<evidence type="ECO:0000256" key="1">
    <source>
        <dbReference type="ARBA" id="ARBA00012493"/>
    </source>
</evidence>
<dbReference type="PROSITE" id="PS50878">
    <property type="entry name" value="RT_POL"/>
    <property type="match status" value="1"/>
</dbReference>
<evidence type="ECO:0000256" key="5">
    <source>
        <dbReference type="ARBA" id="ARBA00022722"/>
    </source>
</evidence>
<dbReference type="GO" id="GO:0008270">
    <property type="term" value="F:zinc ion binding"/>
    <property type="evidence" value="ECO:0007669"/>
    <property type="project" value="UniProtKB-KW"/>
</dbReference>
<feature type="region of interest" description="Disordered" evidence="12">
    <location>
        <begin position="232"/>
        <end position="274"/>
    </location>
</feature>
<evidence type="ECO:0000259" key="14">
    <source>
        <dbReference type="PROSITE" id="PS50878"/>
    </source>
</evidence>
<organism evidence="15 16">
    <name type="scientific">Caenorhabditis japonica</name>
    <dbReference type="NCBI Taxonomy" id="281687"/>
    <lineage>
        <taxon>Eukaryota</taxon>
        <taxon>Metazoa</taxon>
        <taxon>Ecdysozoa</taxon>
        <taxon>Nematoda</taxon>
        <taxon>Chromadorea</taxon>
        <taxon>Rhabditida</taxon>
        <taxon>Rhabditina</taxon>
        <taxon>Rhabditomorpha</taxon>
        <taxon>Rhabditoidea</taxon>
        <taxon>Rhabditidae</taxon>
        <taxon>Peloderinae</taxon>
        <taxon>Caenorhabditis</taxon>
    </lineage>
</organism>
<accession>A0A8R1I2C9</accession>
<dbReference type="Gene3D" id="2.40.70.10">
    <property type="entry name" value="Acid Proteases"/>
    <property type="match status" value="1"/>
</dbReference>
<reference evidence="16" key="1">
    <citation type="submission" date="2010-08" db="EMBL/GenBank/DDBJ databases">
        <authorList>
            <consortium name="Caenorhabditis japonica Sequencing Consortium"/>
            <person name="Wilson R.K."/>
        </authorList>
    </citation>
    <scope>NUCLEOTIDE SEQUENCE [LARGE SCALE GENOMIC DNA]</scope>
    <source>
        <strain evidence="16">DF5081</strain>
    </source>
</reference>
<dbReference type="Pfam" id="PF00098">
    <property type="entry name" value="zf-CCHC"/>
    <property type="match status" value="1"/>
</dbReference>
<evidence type="ECO:0000256" key="6">
    <source>
        <dbReference type="ARBA" id="ARBA00022750"/>
    </source>
</evidence>
<dbReference type="PANTHER" id="PTHR37984:SF5">
    <property type="entry name" value="PROTEIN NYNRIN-LIKE"/>
    <property type="match status" value="1"/>
</dbReference>
<evidence type="ECO:0000256" key="9">
    <source>
        <dbReference type="ARBA" id="ARBA00023268"/>
    </source>
</evidence>
<keyword evidence="5" id="KW-0540">Nuclease</keyword>
<keyword evidence="6" id="KW-0064">Aspartyl protease</keyword>
<dbReference type="InterPro" id="IPR001878">
    <property type="entry name" value="Znf_CCHC"/>
</dbReference>
<dbReference type="EnsemblMetazoa" id="CJA12566.1">
    <property type="protein sequence ID" value="CJA12566.1"/>
    <property type="gene ID" value="WBGene00131770"/>
</dbReference>
<evidence type="ECO:0000256" key="4">
    <source>
        <dbReference type="ARBA" id="ARBA00022695"/>
    </source>
</evidence>
<protein>
    <recommendedName>
        <fullName evidence="1">RNA-directed DNA polymerase</fullName>
        <ecNumber evidence="1">2.7.7.49</ecNumber>
    </recommendedName>
</protein>
<feature type="domain" description="Reverse transcriptase" evidence="14">
    <location>
        <begin position="877"/>
        <end position="1056"/>
    </location>
</feature>
<dbReference type="SUPFAM" id="SSF57756">
    <property type="entry name" value="Retrovirus zinc finger-like domains"/>
    <property type="match status" value="1"/>
</dbReference>
<keyword evidence="7" id="KW-0255">Endonuclease</keyword>
<dbReference type="SUPFAM" id="SSF56672">
    <property type="entry name" value="DNA/RNA polymerases"/>
    <property type="match status" value="1"/>
</dbReference>
<keyword evidence="7" id="KW-0378">Hydrolase</keyword>
<evidence type="ECO:0000256" key="10">
    <source>
        <dbReference type="PROSITE-ProRule" id="PRU00047"/>
    </source>
</evidence>
<dbReference type="Gene3D" id="4.10.60.10">
    <property type="entry name" value="Zinc finger, CCHC-type"/>
    <property type="match status" value="1"/>
</dbReference>
<dbReference type="GO" id="GO:0003964">
    <property type="term" value="F:RNA-directed DNA polymerase activity"/>
    <property type="evidence" value="ECO:0007669"/>
    <property type="project" value="UniProtKB-EC"/>
</dbReference>
<evidence type="ECO:0000256" key="11">
    <source>
        <dbReference type="SAM" id="Coils"/>
    </source>
</evidence>
<evidence type="ECO:0000313" key="15">
    <source>
        <dbReference type="EnsemblMetazoa" id="CJA12566.1"/>
    </source>
</evidence>
<dbReference type="InterPro" id="IPR043128">
    <property type="entry name" value="Rev_trsase/Diguanyl_cyclase"/>
</dbReference>
<dbReference type="GO" id="GO:0004519">
    <property type="term" value="F:endonuclease activity"/>
    <property type="evidence" value="ECO:0007669"/>
    <property type="project" value="UniProtKB-KW"/>
</dbReference>
<evidence type="ECO:0000256" key="12">
    <source>
        <dbReference type="SAM" id="MobiDB-lite"/>
    </source>
</evidence>
<dbReference type="InterPro" id="IPR043502">
    <property type="entry name" value="DNA/RNA_pol_sf"/>
</dbReference>
<evidence type="ECO:0000313" key="16">
    <source>
        <dbReference type="Proteomes" id="UP000005237"/>
    </source>
</evidence>
<keyword evidence="10" id="KW-0862">Zinc</keyword>
<evidence type="ECO:0000256" key="2">
    <source>
        <dbReference type="ARBA" id="ARBA00022670"/>
    </source>
</evidence>
<dbReference type="GO" id="GO:0019899">
    <property type="term" value="F:enzyme binding"/>
    <property type="evidence" value="ECO:0007669"/>
    <property type="project" value="UniProtKB-ARBA"/>
</dbReference>
<evidence type="ECO:0000259" key="13">
    <source>
        <dbReference type="PROSITE" id="PS50158"/>
    </source>
</evidence>
<dbReference type="GO" id="GO:0005737">
    <property type="term" value="C:cytoplasm"/>
    <property type="evidence" value="ECO:0007669"/>
    <property type="project" value="UniProtKB-ARBA"/>
</dbReference>
<keyword evidence="3" id="KW-0808">Transferase</keyword>
<keyword evidence="2" id="KW-0645">Protease</keyword>
<keyword evidence="10" id="KW-0479">Metal-binding</keyword>
<feature type="compositionally biased region" description="Basic and acidic residues" evidence="12">
    <location>
        <begin position="490"/>
        <end position="535"/>
    </location>
</feature>
<name>A0A8R1I2C9_CAEJA</name>
<feature type="domain" description="CCHC-type" evidence="13">
    <location>
        <begin position="543"/>
        <end position="560"/>
    </location>
</feature>
<dbReference type="Pfam" id="PF00078">
    <property type="entry name" value="RVT_1"/>
    <property type="match status" value="1"/>
</dbReference>
<dbReference type="EC" id="2.7.7.49" evidence="1"/>
<dbReference type="CDD" id="cd01647">
    <property type="entry name" value="RT_LTR"/>
    <property type="match status" value="1"/>
</dbReference>
<feature type="region of interest" description="Disordered" evidence="12">
    <location>
        <begin position="490"/>
        <end position="536"/>
    </location>
</feature>
<dbReference type="InterPro" id="IPR021109">
    <property type="entry name" value="Peptidase_aspartic_dom_sf"/>
</dbReference>
<dbReference type="InterPro" id="IPR000477">
    <property type="entry name" value="RT_dom"/>
</dbReference>
<dbReference type="Proteomes" id="UP000005237">
    <property type="component" value="Unassembled WGS sequence"/>
</dbReference>
<keyword evidence="4" id="KW-0548">Nucleotidyltransferase</keyword>
<keyword evidence="8" id="KW-0238">DNA-binding</keyword>
<evidence type="ECO:0000256" key="3">
    <source>
        <dbReference type="ARBA" id="ARBA00022679"/>
    </source>
</evidence>
<sequence length="1182" mass="135515">MEGFGKEHEAMETIEREEVVQGGGSVGDKLSTTIGWAEWTELELQAVSLKERRKRVRGFAKFVDKSASVEKELAEKLKMMTKLSERQRDMVAAPVTTFCAELRERFEEVDRDKWQRAVMRMMRENHLENMGMLREACEKAGHSEGESAEPLKKEIQKPNAEKVILQDAWKEENAIIKQELQRLEEEKKTAQEIVDKLKKALKEEKRVAEAMKKNLQSVQGELEKQTQMKVNEEFQDNSSKPGAPGRQSRPCSRRGTGDRRPEGEQIEHIMRDGSAEWREKIENWEVDIESSSSRGSGIKEWVQTMSRMMKSSAKASTLPTPKTFDGTGEFSEFKRAFLLKYRNVTDGDDEMVAILEEQFLKGPAKSIFKSLPRRFERPLKDLFEEFERKLRKRQGDAKAEALNVFEGMQRHSGQKLWEYCIQLEKWSKKAFPEVGAETLSQMRTTKLMKAVRDDKTLHKLLIVKRLEVSLEEQYEQLKDIVLQHENEEIRENEQKKGDGRGSKGKKEFKWNKRRESWETPSGKGEKEGPETRWKGENQSMGNRRCYVCGGSGHLARQCTSKPVQEVEAKKEDTEDSVGAETVEMAEILGQKRRIVIDSGAVVSVMSSGFWERLKKGCQDWEKYVEVLARPGLTLMDASKRQMTVKGQLKIPIEVRESKAEVIFQLVENQGDIFLLGTNAFRSMGVELKWKAERSMALAAEKLRVPPQSCAQIVVKVEADLGNSVLLESDEEWMPTSLCSKNENGNLTALVSNWKNEPLLIKKNHRIGVVTRGWELVVEKQHMVNMMDLDKKEPLKGKVRAKEVLKILMENGIFPDGNIRRIVAEFSDVFAIEDSELTQTDMVQCEIEVEKSDPIRQKCRPVPLALQEKVKVMLKDMEERKVIKKCRSPWASPVVLVKKKDGSIRMCVDYRRLNNVIKLNAHPLPHIELTLQALGEKKFFTTLDLMAGYWQIPMEEMSKEKTAFAVLNEQFQFEVMPFGLAISPAVFQAAMEQVLGEWIGKSVFVYIDDILIASKTEKEHEEDLTKVLRRIRECGLKLKAQKCKIAQRAVEYLGHMIDEEGIRTDGKKIEKMEKFPVPKDRKELHSFLGLCAYYRNFVLNFSAIAAPLTPLTSPKVPWRWSEEQQDAFDELKRRMTSAPVLAQPDIDAARSFERPFCIFTDASGYGIGAVLAQTGKRWPKCIQ</sequence>
<keyword evidence="9" id="KW-0511">Multifunctional enzyme</keyword>
<dbReference type="AlphaFoldDB" id="A0A8R1I2C9"/>
<keyword evidence="16" id="KW-1185">Reference proteome</keyword>
<feature type="compositionally biased region" description="Basic and acidic residues" evidence="12">
    <location>
        <begin position="255"/>
        <end position="274"/>
    </location>
</feature>
<keyword evidence="11" id="KW-0175">Coiled coil</keyword>
<dbReference type="FunFam" id="3.30.70.270:FF:000020">
    <property type="entry name" value="Transposon Tf2-6 polyprotein-like Protein"/>
    <property type="match status" value="1"/>
</dbReference>
<reference evidence="15" key="2">
    <citation type="submission" date="2022-06" db="UniProtKB">
        <authorList>
            <consortium name="EnsemblMetazoa"/>
        </authorList>
    </citation>
    <scope>IDENTIFICATION</scope>
    <source>
        <strain evidence="15">DF5081</strain>
    </source>
</reference>
<dbReference type="PROSITE" id="PS50158">
    <property type="entry name" value="ZF_CCHC"/>
    <property type="match status" value="1"/>
</dbReference>
<dbReference type="InterPro" id="IPR036875">
    <property type="entry name" value="Znf_CCHC_sf"/>
</dbReference>
<dbReference type="SUPFAM" id="SSF50630">
    <property type="entry name" value="Acid proteases"/>
    <property type="match status" value="1"/>
</dbReference>
<dbReference type="GO" id="GO:0006508">
    <property type="term" value="P:proteolysis"/>
    <property type="evidence" value="ECO:0007669"/>
    <property type="project" value="UniProtKB-KW"/>
</dbReference>
<dbReference type="GO" id="GO:0004190">
    <property type="term" value="F:aspartic-type endopeptidase activity"/>
    <property type="evidence" value="ECO:0007669"/>
    <property type="project" value="UniProtKB-KW"/>
</dbReference>
<dbReference type="Pfam" id="PF17919">
    <property type="entry name" value="RT_RNaseH_2"/>
    <property type="match status" value="1"/>
</dbReference>
<feature type="coiled-coil region" evidence="11">
    <location>
        <begin position="166"/>
        <end position="228"/>
    </location>
</feature>
<evidence type="ECO:0000256" key="8">
    <source>
        <dbReference type="ARBA" id="ARBA00023125"/>
    </source>
</evidence>
<dbReference type="PANTHER" id="PTHR37984">
    <property type="entry name" value="PROTEIN CBG26694"/>
    <property type="match status" value="1"/>
</dbReference>
<dbReference type="SMART" id="SM00343">
    <property type="entry name" value="ZnF_C2HC"/>
    <property type="match status" value="1"/>
</dbReference>